<comment type="pathway">
    <text evidence="1">Cofactor biosynthesis; 7,8-dihydroneopterin triphosphate biosynthesis; 7,8-dihydroneopterin triphosphate from GTP: step 1/1.</text>
</comment>
<dbReference type="GO" id="GO:0046654">
    <property type="term" value="P:tetrahydrofolate biosynthetic process"/>
    <property type="evidence" value="ECO:0007669"/>
    <property type="project" value="InterPro"/>
</dbReference>
<dbReference type="PANTHER" id="PTHR11109">
    <property type="entry name" value="GTP CYCLOHYDROLASE I"/>
    <property type="match status" value="1"/>
</dbReference>
<dbReference type="UniPathway" id="UPA00848">
    <property type="reaction ID" value="UER00151"/>
</dbReference>
<feature type="domain" description="GTP cyclohydrolase I" evidence="7">
    <location>
        <begin position="41"/>
        <end position="193"/>
    </location>
</feature>
<evidence type="ECO:0000256" key="6">
    <source>
        <dbReference type="ARBA" id="ARBA00030854"/>
    </source>
</evidence>
<dbReference type="GO" id="GO:0008270">
    <property type="term" value="F:zinc ion binding"/>
    <property type="evidence" value="ECO:0000318"/>
    <property type="project" value="GO_Central"/>
</dbReference>
<dbReference type="GO" id="GO:0006729">
    <property type="term" value="P:tetrahydrobiopterin biosynthetic process"/>
    <property type="evidence" value="ECO:0000318"/>
    <property type="project" value="GO_Central"/>
</dbReference>
<dbReference type="PANTHER" id="PTHR11109:SF7">
    <property type="entry name" value="GTP CYCLOHYDROLASE 1"/>
    <property type="match status" value="1"/>
</dbReference>
<dbReference type="KEGG" id="atr:18438238"/>
<evidence type="ECO:0000256" key="4">
    <source>
        <dbReference type="ARBA" id="ARBA00017272"/>
    </source>
</evidence>
<dbReference type="FunFam" id="3.30.1130.10:FF:000007">
    <property type="entry name" value="GTP cyclohydrolase 1"/>
    <property type="match status" value="1"/>
</dbReference>
<evidence type="ECO:0000313" key="9">
    <source>
        <dbReference type="Proteomes" id="UP000017836"/>
    </source>
</evidence>
<reference evidence="9" key="1">
    <citation type="journal article" date="2013" name="Science">
        <title>The Amborella genome and the evolution of flowering plants.</title>
        <authorList>
            <consortium name="Amborella Genome Project"/>
        </authorList>
    </citation>
    <scope>NUCLEOTIDE SEQUENCE [LARGE SCALE GENOMIC DNA]</scope>
</reference>
<dbReference type="SUPFAM" id="SSF55620">
    <property type="entry name" value="Tetrahydrobiopterin biosynthesis enzymes-like"/>
    <property type="match status" value="2"/>
</dbReference>
<feature type="domain" description="GTP cyclohydrolase I" evidence="7">
    <location>
        <begin position="300"/>
        <end position="489"/>
    </location>
</feature>
<dbReference type="EMBL" id="KI392979">
    <property type="protein sequence ID" value="ERN10070.1"/>
    <property type="molecule type" value="Genomic_DNA"/>
</dbReference>
<evidence type="ECO:0000256" key="3">
    <source>
        <dbReference type="ARBA" id="ARBA00012715"/>
    </source>
</evidence>
<dbReference type="AlphaFoldDB" id="W1PS39"/>
<dbReference type="Gene3D" id="1.10.286.10">
    <property type="match status" value="2"/>
</dbReference>
<evidence type="ECO:0000256" key="5">
    <source>
        <dbReference type="ARBA" id="ARBA00022801"/>
    </source>
</evidence>
<organism evidence="8 9">
    <name type="scientific">Amborella trichopoda</name>
    <dbReference type="NCBI Taxonomy" id="13333"/>
    <lineage>
        <taxon>Eukaryota</taxon>
        <taxon>Viridiplantae</taxon>
        <taxon>Streptophyta</taxon>
        <taxon>Embryophyta</taxon>
        <taxon>Tracheophyta</taxon>
        <taxon>Spermatophyta</taxon>
        <taxon>Magnoliopsida</taxon>
        <taxon>Amborellales</taxon>
        <taxon>Amborellaceae</taxon>
        <taxon>Amborella</taxon>
    </lineage>
</organism>
<protein>
    <recommendedName>
        <fullName evidence="4">GTP cyclohydrolase 1</fullName>
        <ecNumber evidence="3">3.5.4.16</ecNumber>
    </recommendedName>
    <alternativeName>
        <fullName evidence="6">GTP cyclohydrolase I</fullName>
    </alternativeName>
</protein>
<dbReference type="Pfam" id="PF01227">
    <property type="entry name" value="GTP_cyclohydroI"/>
    <property type="match status" value="2"/>
</dbReference>
<dbReference type="InterPro" id="IPR043133">
    <property type="entry name" value="GTP-CH-I_C/QueF"/>
</dbReference>
<dbReference type="EC" id="3.5.4.16" evidence="3"/>
<dbReference type="Gene3D" id="3.30.1130.10">
    <property type="match status" value="2"/>
</dbReference>
<dbReference type="OrthoDB" id="4966at2759"/>
<dbReference type="InterPro" id="IPR001474">
    <property type="entry name" value="GTP_CycHdrlase_I"/>
</dbReference>
<dbReference type="HOGENOM" id="CLU_039473_0_0_1"/>
<gene>
    <name evidence="8" type="ORF">AMTR_s00013p00256210</name>
</gene>
<name>W1PS39_AMBTC</name>
<sequence length="494" mass="53854">MGALDEGRFTGEFENEMKLGFGCGFCGLLEVEVEDSETSVIEGAVKVLLQGLGEDFNRDGLKKTPLRVAKALIDGTRGYRQQVNDIVQGALFPEAGVGSGIGHAGGVGGLVVVRGIDLFSYCESCLLPFKVQCHVGYIPSKQQVVGLSKLSRVADVFAKRLQNPQRLADEVCSALYESIRPSGVAVALQCWHIQFPSDLETSDSNHIAQDMDGWASTSVFSGLGLFKDKACDVWSDFLALVKFKGAIALDRKRASSWCPSQAVVMPECNGHGLTSLPNPITESNLRILAKLGATHSTMIAAVTLILRALGEDPLRKELVNTPRHFVKWLMKFKRSTLEMKGNGFHYGSEVPNPNCIIKESGESERVRMRSELNLPFWSQCEHHLLPFHGVVHVSYYMVEEAEALDRSSLQTIVHFHACKLQVQERLTKQIAESVNTVSGGGGVMVVVEASHICMISRGIEKIGSSTATIAVLGQFASNPLAKAMFLQMISIRTS</sequence>
<evidence type="ECO:0000256" key="2">
    <source>
        <dbReference type="ARBA" id="ARBA00008085"/>
    </source>
</evidence>
<dbReference type="PROSITE" id="PS00860">
    <property type="entry name" value="GTP_CYCLOHYDROL_1_2"/>
    <property type="match status" value="1"/>
</dbReference>
<dbReference type="InterPro" id="IPR020602">
    <property type="entry name" value="GTP_CycHdrlase_I_dom"/>
</dbReference>
<evidence type="ECO:0000313" key="8">
    <source>
        <dbReference type="EMBL" id="ERN10070.1"/>
    </source>
</evidence>
<dbReference type="Gramene" id="ERN10070">
    <property type="protein sequence ID" value="ERN10070"/>
    <property type="gene ID" value="AMTR_s00013p00256210"/>
</dbReference>
<evidence type="ECO:0000259" key="7">
    <source>
        <dbReference type="Pfam" id="PF01227"/>
    </source>
</evidence>
<keyword evidence="9" id="KW-1185">Reference proteome</keyword>
<accession>W1PS39</accession>
<keyword evidence="5" id="KW-0378">Hydrolase</keyword>
<dbReference type="STRING" id="13333.W1PS39"/>
<dbReference type="InterPro" id="IPR018234">
    <property type="entry name" value="GTP_CycHdrlase_I_CS"/>
</dbReference>
<dbReference type="GO" id="GO:0003934">
    <property type="term" value="F:GTP cyclohydrolase I activity"/>
    <property type="evidence" value="ECO:0000318"/>
    <property type="project" value="GO_Central"/>
</dbReference>
<evidence type="ECO:0000256" key="1">
    <source>
        <dbReference type="ARBA" id="ARBA00005080"/>
    </source>
</evidence>
<dbReference type="InterPro" id="IPR043134">
    <property type="entry name" value="GTP-CH-I_N"/>
</dbReference>
<dbReference type="GO" id="GO:0046656">
    <property type="term" value="P:folic acid biosynthetic process"/>
    <property type="evidence" value="ECO:0007669"/>
    <property type="project" value="EnsemblPlants"/>
</dbReference>
<dbReference type="eggNOG" id="KOG2698">
    <property type="taxonomic scope" value="Eukaryota"/>
</dbReference>
<proteinExistence type="inferred from homology"/>
<comment type="similarity">
    <text evidence="2">Belongs to the GTP cyclohydrolase I family.</text>
</comment>
<dbReference type="OMA" id="KVQCHVG"/>
<dbReference type="GO" id="GO:0005737">
    <property type="term" value="C:cytoplasm"/>
    <property type="evidence" value="ECO:0000318"/>
    <property type="project" value="GO_Central"/>
</dbReference>
<dbReference type="GO" id="GO:0005525">
    <property type="term" value="F:GTP binding"/>
    <property type="evidence" value="ECO:0000318"/>
    <property type="project" value="GO_Central"/>
</dbReference>
<dbReference type="Proteomes" id="UP000017836">
    <property type="component" value="Unassembled WGS sequence"/>
</dbReference>